<feature type="transmembrane region" description="Helical" evidence="1">
    <location>
        <begin position="16"/>
        <end position="34"/>
    </location>
</feature>
<organism evidence="2">
    <name type="scientific">Rhizophora mucronata</name>
    <name type="common">Asiatic mangrove</name>
    <dbReference type="NCBI Taxonomy" id="61149"/>
    <lineage>
        <taxon>Eukaryota</taxon>
        <taxon>Viridiplantae</taxon>
        <taxon>Streptophyta</taxon>
        <taxon>Embryophyta</taxon>
        <taxon>Tracheophyta</taxon>
        <taxon>Spermatophyta</taxon>
        <taxon>Magnoliopsida</taxon>
        <taxon>eudicotyledons</taxon>
        <taxon>Gunneridae</taxon>
        <taxon>Pentapetalae</taxon>
        <taxon>rosids</taxon>
        <taxon>fabids</taxon>
        <taxon>Malpighiales</taxon>
        <taxon>Rhizophoraceae</taxon>
        <taxon>Rhizophora</taxon>
    </lineage>
</organism>
<accession>A0A2P2QBY1</accession>
<evidence type="ECO:0000256" key="1">
    <source>
        <dbReference type="SAM" id="Phobius"/>
    </source>
</evidence>
<dbReference type="AlphaFoldDB" id="A0A2P2QBY1"/>
<name>A0A2P2QBY1_RHIMU</name>
<sequence length="44" mass="5175">MQVIGYTTKNPLQFCFAYKLLFCLQVGFMSQWQIPEGKLKMKSK</sequence>
<evidence type="ECO:0000313" key="2">
    <source>
        <dbReference type="EMBL" id="MBX64501.1"/>
    </source>
</evidence>
<reference evidence="2" key="1">
    <citation type="submission" date="2018-02" db="EMBL/GenBank/DDBJ databases">
        <title>Rhizophora mucronata_Transcriptome.</title>
        <authorList>
            <person name="Meera S.P."/>
            <person name="Sreeshan A."/>
            <person name="Augustine A."/>
        </authorList>
    </citation>
    <scope>NUCLEOTIDE SEQUENCE</scope>
    <source>
        <tissue evidence="2">Leaf</tissue>
    </source>
</reference>
<keyword evidence="1" id="KW-1133">Transmembrane helix</keyword>
<keyword evidence="1" id="KW-0812">Transmembrane</keyword>
<protein>
    <submittedName>
        <fullName evidence="2">Uncharacterized protein</fullName>
    </submittedName>
</protein>
<dbReference type="EMBL" id="GGEC01084017">
    <property type="protein sequence ID" value="MBX64501.1"/>
    <property type="molecule type" value="Transcribed_RNA"/>
</dbReference>
<proteinExistence type="predicted"/>
<keyword evidence="1" id="KW-0472">Membrane</keyword>